<keyword evidence="10" id="KW-1185">Reference proteome</keyword>
<dbReference type="GO" id="GO:0005634">
    <property type="term" value="C:nucleus"/>
    <property type="evidence" value="ECO:0007669"/>
    <property type="project" value="UniProtKB-SubCell"/>
</dbReference>
<reference evidence="9 10" key="1">
    <citation type="journal article" date="2007" name="Science">
        <title>Sea anemone genome reveals ancestral eumetazoan gene repertoire and genomic organization.</title>
        <authorList>
            <person name="Putnam N.H."/>
            <person name="Srivastava M."/>
            <person name="Hellsten U."/>
            <person name="Dirks B."/>
            <person name="Chapman J."/>
            <person name="Salamov A."/>
            <person name="Terry A."/>
            <person name="Shapiro H."/>
            <person name="Lindquist E."/>
            <person name="Kapitonov V.V."/>
            <person name="Jurka J."/>
            <person name="Genikhovich G."/>
            <person name="Grigoriev I.V."/>
            <person name="Lucas S.M."/>
            <person name="Steele R.E."/>
            <person name="Finnerty J.R."/>
            <person name="Technau U."/>
            <person name="Martindale M.Q."/>
            <person name="Rokhsar D.S."/>
        </authorList>
    </citation>
    <scope>NUCLEOTIDE SEQUENCE [LARGE SCALE GENOMIC DNA]</scope>
    <source>
        <strain evidence="9">CH2 x CH6</strain>
        <strain evidence="10">CH2 X CH6</strain>
    </source>
</reference>
<dbReference type="CDD" id="cd00086">
    <property type="entry name" value="homeodomain"/>
    <property type="match status" value="1"/>
</dbReference>
<dbReference type="eggNOG" id="KOG0842">
    <property type="taxonomic scope" value="Eukaryota"/>
</dbReference>
<evidence type="ECO:0000256" key="4">
    <source>
        <dbReference type="ARBA" id="ARBA00023242"/>
    </source>
</evidence>
<evidence type="ECO:0000313" key="9">
    <source>
        <dbReference type="EMBL" id="EDO43646.1"/>
    </source>
</evidence>
<dbReference type="InterPro" id="IPR009057">
    <property type="entry name" value="Homeodomain-like_sf"/>
</dbReference>
<sequence length="62" mass="7780">HRKRKQRVLFSKVQRKQLEKKFLEKPYLSYTERDQLARAVNLTAKQVKVWFQNKRYKTKERE</sequence>
<dbReference type="OMA" id="PKQVKVW"/>
<dbReference type="EMBL" id="DS469552">
    <property type="protein sequence ID" value="EDO43646.1"/>
    <property type="molecule type" value="Genomic_DNA"/>
</dbReference>
<dbReference type="PRINTS" id="PR00024">
    <property type="entry name" value="HOMEOBOX"/>
</dbReference>
<name>A7RY67_NEMVE</name>
<keyword evidence="2 5" id="KW-0238">DNA-binding</keyword>
<dbReference type="Proteomes" id="UP000001593">
    <property type="component" value="Unassembled WGS sequence"/>
</dbReference>
<dbReference type="PROSITE" id="PS50071">
    <property type="entry name" value="HOMEOBOX_2"/>
    <property type="match status" value="1"/>
</dbReference>
<feature type="DNA-binding region" description="Homeobox" evidence="5">
    <location>
        <begin position="3"/>
        <end position="62"/>
    </location>
</feature>
<evidence type="ECO:0000256" key="5">
    <source>
        <dbReference type="PROSITE-ProRule" id="PRU00108"/>
    </source>
</evidence>
<dbReference type="STRING" id="45351.A7RY67"/>
<dbReference type="InterPro" id="IPR001356">
    <property type="entry name" value="HD"/>
</dbReference>
<evidence type="ECO:0000259" key="7">
    <source>
        <dbReference type="PROSITE" id="PS50071"/>
    </source>
</evidence>
<gene>
    <name evidence="8" type="ORF">NEMVEDRAFT_v1g59839</name>
    <name evidence="9" type="ORF">NEMVEDRAFT_v1g68647</name>
</gene>
<evidence type="ECO:0000256" key="3">
    <source>
        <dbReference type="ARBA" id="ARBA00023155"/>
    </source>
</evidence>
<organism evidence="9 10">
    <name type="scientific">Nematostella vectensis</name>
    <name type="common">Starlet sea anemone</name>
    <dbReference type="NCBI Taxonomy" id="45351"/>
    <lineage>
        <taxon>Eukaryota</taxon>
        <taxon>Metazoa</taxon>
        <taxon>Cnidaria</taxon>
        <taxon>Anthozoa</taxon>
        <taxon>Hexacorallia</taxon>
        <taxon>Actiniaria</taxon>
        <taxon>Edwardsiidae</taxon>
        <taxon>Nematostella</taxon>
    </lineage>
</organism>
<dbReference type="Pfam" id="PF00046">
    <property type="entry name" value="Homeodomain"/>
    <property type="match status" value="1"/>
</dbReference>
<evidence type="ECO:0000313" key="10">
    <source>
        <dbReference type="Proteomes" id="UP000001593"/>
    </source>
</evidence>
<accession>A7RY67</accession>
<dbReference type="GO" id="GO:0000981">
    <property type="term" value="F:DNA-binding transcription factor activity, RNA polymerase II-specific"/>
    <property type="evidence" value="ECO:0007669"/>
    <property type="project" value="InterPro"/>
</dbReference>
<dbReference type="SUPFAM" id="SSF46689">
    <property type="entry name" value="Homeodomain-like"/>
    <property type="match status" value="1"/>
</dbReference>
<dbReference type="EMBL" id="DS472850">
    <property type="protein sequence ID" value="EDO27633.1"/>
    <property type="molecule type" value="Genomic_DNA"/>
</dbReference>
<dbReference type="HOGENOM" id="CLU_049543_10_1_1"/>
<dbReference type="PANTHER" id="PTHR24340">
    <property type="entry name" value="HOMEOBOX PROTEIN NKX"/>
    <property type="match status" value="1"/>
</dbReference>
<proteinExistence type="predicted"/>
<evidence type="ECO:0000256" key="6">
    <source>
        <dbReference type="RuleBase" id="RU000682"/>
    </source>
</evidence>
<evidence type="ECO:0000256" key="2">
    <source>
        <dbReference type="ARBA" id="ARBA00023125"/>
    </source>
</evidence>
<keyword evidence="4 5" id="KW-0539">Nucleus</keyword>
<dbReference type="InterPro" id="IPR017970">
    <property type="entry name" value="Homeobox_CS"/>
</dbReference>
<evidence type="ECO:0000313" key="8">
    <source>
        <dbReference type="EMBL" id="EDO27633.1"/>
    </source>
</evidence>
<keyword evidence="3 5" id="KW-0371">Homeobox</keyword>
<feature type="domain" description="Homeobox" evidence="7">
    <location>
        <begin position="1"/>
        <end position="61"/>
    </location>
</feature>
<dbReference type="GO" id="GO:0003677">
    <property type="term" value="F:DNA binding"/>
    <property type="evidence" value="ECO:0007669"/>
    <property type="project" value="UniProtKB-UniRule"/>
</dbReference>
<protein>
    <recommendedName>
        <fullName evidence="7">Homeobox domain-containing protein</fullName>
    </recommendedName>
</protein>
<dbReference type="AlphaFoldDB" id="A7RY67"/>
<dbReference type="PANTHER" id="PTHR24340:SF82">
    <property type="entry name" value="HOMEOBOX PROTEIN VND"/>
    <property type="match status" value="1"/>
</dbReference>
<dbReference type="InParanoid" id="A7RY67"/>
<feature type="non-terminal residue" evidence="9">
    <location>
        <position position="1"/>
    </location>
</feature>
<feature type="non-terminal residue" evidence="9">
    <location>
        <position position="62"/>
    </location>
</feature>
<comment type="subcellular location">
    <subcellularLocation>
        <location evidence="1 5 6">Nucleus</location>
    </subcellularLocation>
</comment>
<dbReference type="PROSITE" id="PS00027">
    <property type="entry name" value="HOMEOBOX_1"/>
    <property type="match status" value="1"/>
</dbReference>
<dbReference type="SMART" id="SM00389">
    <property type="entry name" value="HOX"/>
    <property type="match status" value="1"/>
</dbReference>
<dbReference type="Gene3D" id="1.10.10.60">
    <property type="entry name" value="Homeodomain-like"/>
    <property type="match status" value="1"/>
</dbReference>
<dbReference type="InterPro" id="IPR050394">
    <property type="entry name" value="Homeobox_NK-like"/>
</dbReference>
<evidence type="ECO:0000256" key="1">
    <source>
        <dbReference type="ARBA" id="ARBA00004123"/>
    </source>
</evidence>
<dbReference type="InterPro" id="IPR020479">
    <property type="entry name" value="HD_metazoa"/>
</dbReference>